<reference evidence="1 2" key="1">
    <citation type="submission" date="2017-09" db="EMBL/GenBank/DDBJ databases">
        <authorList>
            <person name="Zhang H."/>
            <person name="Hu S."/>
            <person name="Xu J."/>
            <person name="He Z."/>
        </authorList>
    </citation>
    <scope>NUCLEOTIDE SEQUENCE [LARGE SCALE GENOMIC DNA]</scope>
    <source>
        <strain evidence="1 2">TXX3120</strain>
        <plasmid evidence="1 2">p1</plasmid>
    </source>
</reference>
<evidence type="ECO:0000313" key="1">
    <source>
        <dbReference type="EMBL" id="AYL40419.1"/>
    </source>
</evidence>
<name>A0A494V9Y0_9ACTN</name>
<accession>A0A494V9Y0</accession>
<gene>
    <name evidence="1" type="ORF">CNQ36_34005</name>
</gene>
<dbReference type="Proteomes" id="UP000282170">
    <property type="component" value="Plasmid p1"/>
</dbReference>
<dbReference type="KEGG" id="sfug:CNQ36_34005"/>
<keyword evidence="1" id="KW-0614">Plasmid</keyword>
<proteinExistence type="predicted"/>
<geneLocation type="plasmid" evidence="1 2">
    <name>p1</name>
</geneLocation>
<keyword evidence="2" id="KW-1185">Reference proteome</keyword>
<dbReference type="EMBL" id="CP023408">
    <property type="protein sequence ID" value="AYL40419.1"/>
    <property type="molecule type" value="Genomic_DNA"/>
</dbReference>
<sequence>MGAAGGELSGRPGPELRKWAAAARRAQVVVAVVLCSGTPGGRHAADNGLLHADHHRVRQAQLP</sequence>
<organism evidence="1 2">
    <name type="scientific">Streptomyces fungicidicus</name>
    <dbReference type="NCBI Taxonomy" id="68203"/>
    <lineage>
        <taxon>Bacteria</taxon>
        <taxon>Bacillati</taxon>
        <taxon>Actinomycetota</taxon>
        <taxon>Actinomycetes</taxon>
        <taxon>Kitasatosporales</taxon>
        <taxon>Streptomycetaceae</taxon>
        <taxon>Streptomyces</taxon>
    </lineage>
</organism>
<dbReference type="AlphaFoldDB" id="A0A494V9Y0"/>
<protein>
    <submittedName>
        <fullName evidence="1">Uncharacterized protein</fullName>
    </submittedName>
</protein>
<evidence type="ECO:0000313" key="2">
    <source>
        <dbReference type="Proteomes" id="UP000282170"/>
    </source>
</evidence>